<gene>
    <name evidence="4" type="ORF">UFOPK4071_00764</name>
</gene>
<dbReference type="GO" id="GO:0003676">
    <property type="term" value="F:nucleic acid binding"/>
    <property type="evidence" value="ECO:0007669"/>
    <property type="project" value="InterPro"/>
</dbReference>
<protein>
    <submittedName>
        <fullName evidence="4">Unannotated protein</fullName>
    </submittedName>
</protein>
<name>A0A6J7QC10_9ZZZZ</name>
<dbReference type="InterPro" id="IPR002711">
    <property type="entry name" value="HNH"/>
</dbReference>
<dbReference type="InterPro" id="IPR003615">
    <property type="entry name" value="HNH_nuc"/>
</dbReference>
<reference evidence="4" key="1">
    <citation type="submission" date="2020-05" db="EMBL/GenBank/DDBJ databases">
        <authorList>
            <person name="Chiriac C."/>
            <person name="Salcher M."/>
            <person name="Ghai R."/>
            <person name="Kavagutti S V."/>
        </authorList>
    </citation>
    <scope>NUCLEOTIDE SEQUENCE</scope>
</reference>
<dbReference type="SMART" id="SM00507">
    <property type="entry name" value="HNHc"/>
    <property type="match status" value="1"/>
</dbReference>
<dbReference type="GO" id="GO:0008270">
    <property type="term" value="F:zinc ion binding"/>
    <property type="evidence" value="ECO:0007669"/>
    <property type="project" value="InterPro"/>
</dbReference>
<accession>A0A6J7QC10</accession>
<dbReference type="GO" id="GO:0004519">
    <property type="term" value="F:endonuclease activity"/>
    <property type="evidence" value="ECO:0007669"/>
    <property type="project" value="InterPro"/>
</dbReference>
<dbReference type="AlphaFoldDB" id="A0A6J7QC10"/>
<dbReference type="CDD" id="cd00085">
    <property type="entry name" value="HNHc"/>
    <property type="match status" value="1"/>
</dbReference>
<dbReference type="InterPro" id="IPR003870">
    <property type="entry name" value="DUF222"/>
</dbReference>
<evidence type="ECO:0000313" key="4">
    <source>
        <dbReference type="EMBL" id="CAB5011912.1"/>
    </source>
</evidence>
<feature type="domain" description="HNH nuclease" evidence="3">
    <location>
        <begin position="358"/>
        <end position="409"/>
    </location>
</feature>
<evidence type="ECO:0000256" key="1">
    <source>
        <dbReference type="ARBA" id="ARBA00023450"/>
    </source>
</evidence>
<dbReference type="Gene3D" id="1.10.30.50">
    <property type="match status" value="1"/>
</dbReference>
<dbReference type="Pfam" id="PF01844">
    <property type="entry name" value="HNH"/>
    <property type="match status" value="1"/>
</dbReference>
<evidence type="ECO:0000256" key="2">
    <source>
        <dbReference type="SAM" id="MobiDB-lite"/>
    </source>
</evidence>
<evidence type="ECO:0000259" key="3">
    <source>
        <dbReference type="SMART" id="SM00507"/>
    </source>
</evidence>
<dbReference type="Pfam" id="PF02720">
    <property type="entry name" value="DUF222"/>
    <property type="match status" value="1"/>
</dbReference>
<proteinExistence type="inferred from homology"/>
<comment type="similarity">
    <text evidence="1">Belongs to the Rv1128c/1148c/1588c/1702c/1945/3466 family.</text>
</comment>
<organism evidence="4">
    <name type="scientific">freshwater metagenome</name>
    <dbReference type="NCBI Taxonomy" id="449393"/>
    <lineage>
        <taxon>unclassified sequences</taxon>
        <taxon>metagenomes</taxon>
        <taxon>ecological metagenomes</taxon>
    </lineage>
</organism>
<dbReference type="EMBL" id="CAFBPF010000083">
    <property type="protein sequence ID" value="CAB5011912.1"/>
    <property type="molecule type" value="Genomic_DNA"/>
</dbReference>
<feature type="region of interest" description="Disordered" evidence="2">
    <location>
        <begin position="430"/>
        <end position="453"/>
    </location>
</feature>
<sequence>MVKGIAAWEVTSPRSLQSMRSALETARQLSHPCFIVEHMFDRLNHITTELQTFISSLEVDCVDAAGARELVEIAERVRRAGDSLRTVAVGQVERTNAWKGEGAKSISEWLSNETDCAHYEAQSVVVLANQLQHLPVTQAALLSGDLSGTQVVEVARGAIVAPNTETQLLNLAQHATVRDLRDATSRVVAAATDEAERHRQVHKSRFLKSWTDLDGSFNLKARMTVANGALVMAALKPLQDEVFKVARKSGVHERPEAYAADALMALCEKASNAVSDSAVSATNTKTRRPHAVINIRVDIDALKRGHTEHGEVCEIAGVGPIPVASATEYLGEAFLKLLVVDGVDIKTVAHMGRHIPAQLRTAVEERDRVCQVPTCDMSLGLEIDHIVPFAEGGPASLENLVRLCKRHHLQKAHDGFRLVKTESRDAERVGESNPIWEWRTPQYRDPPGLSDTG</sequence>